<comment type="caution">
    <text evidence="1">The sequence shown here is derived from an EMBL/GenBank/DDBJ whole genome shotgun (WGS) entry which is preliminary data.</text>
</comment>
<proteinExistence type="predicted"/>
<dbReference type="AlphaFoldDB" id="A0AAV6P9V8"/>
<sequence>MRTTIRRENFSIQLPSSLLSHTTELYILDTMTETTAAKHLQTCSICFGLASCYIHILRRGRAETSEQQAEARSRGNCIGGCFLSVFIVSTDSQRWTLLFPLTLLCLDHAEFLCLLLLSQLNSVLFPSLRVEVWTVSAAAAAAAAAGVAAEVS</sequence>
<protein>
    <submittedName>
        <fullName evidence="1">Uncharacterized protein</fullName>
    </submittedName>
</protein>
<name>A0AAV6P9V8_SOLSE</name>
<keyword evidence="2" id="KW-1185">Reference proteome</keyword>
<accession>A0AAV6P9V8</accession>
<reference evidence="1 2" key="1">
    <citation type="journal article" date="2021" name="Sci. Rep.">
        <title>Chromosome anchoring in Senegalese sole (Solea senegalensis) reveals sex-associated markers and genome rearrangements in flatfish.</title>
        <authorList>
            <person name="Guerrero-Cozar I."/>
            <person name="Gomez-Garrido J."/>
            <person name="Berbel C."/>
            <person name="Martinez-Blanch J.F."/>
            <person name="Alioto T."/>
            <person name="Claros M.G."/>
            <person name="Gagnaire P.A."/>
            <person name="Manchado M."/>
        </authorList>
    </citation>
    <scope>NUCLEOTIDE SEQUENCE [LARGE SCALE GENOMIC DNA]</scope>
    <source>
        <strain evidence="1">Sse05_10M</strain>
    </source>
</reference>
<evidence type="ECO:0000313" key="2">
    <source>
        <dbReference type="Proteomes" id="UP000693946"/>
    </source>
</evidence>
<gene>
    <name evidence="1" type="ORF">JOB18_031526</name>
</gene>
<organism evidence="1 2">
    <name type="scientific">Solea senegalensis</name>
    <name type="common">Senegalese sole</name>
    <dbReference type="NCBI Taxonomy" id="28829"/>
    <lineage>
        <taxon>Eukaryota</taxon>
        <taxon>Metazoa</taxon>
        <taxon>Chordata</taxon>
        <taxon>Craniata</taxon>
        <taxon>Vertebrata</taxon>
        <taxon>Euteleostomi</taxon>
        <taxon>Actinopterygii</taxon>
        <taxon>Neopterygii</taxon>
        <taxon>Teleostei</taxon>
        <taxon>Neoteleostei</taxon>
        <taxon>Acanthomorphata</taxon>
        <taxon>Carangaria</taxon>
        <taxon>Pleuronectiformes</taxon>
        <taxon>Pleuronectoidei</taxon>
        <taxon>Soleidae</taxon>
        <taxon>Solea</taxon>
    </lineage>
</organism>
<dbReference type="Proteomes" id="UP000693946">
    <property type="component" value="Unassembled WGS sequence"/>
</dbReference>
<evidence type="ECO:0000313" key="1">
    <source>
        <dbReference type="EMBL" id="KAG7453366.1"/>
    </source>
</evidence>
<dbReference type="EMBL" id="JAGKHQ010001919">
    <property type="protein sequence ID" value="KAG7453366.1"/>
    <property type="molecule type" value="Genomic_DNA"/>
</dbReference>